<feature type="transmembrane region" description="Helical" evidence="1">
    <location>
        <begin position="50"/>
        <end position="72"/>
    </location>
</feature>
<dbReference type="RefSeq" id="WP_134380577.1">
    <property type="nucleotide sequence ID" value="NZ_RCCK01000010.1"/>
</dbReference>
<evidence type="ECO:0000313" key="3">
    <source>
        <dbReference type="Proteomes" id="UP000297429"/>
    </source>
</evidence>
<keyword evidence="1" id="KW-0812">Transmembrane</keyword>
<sequence>MKKYSLISYLRCDFKGNAMGIAILSGPDAGALHYRIDNGEEKMIDLYTQWSSSLLLLWYLLLGNQLLIYSAAPDLQSRSI</sequence>
<comment type="caution">
    <text evidence="2">The sequence shown here is derived from an EMBL/GenBank/DDBJ whole genome shotgun (WGS) entry which is preliminary data.</text>
</comment>
<organism evidence="2 3">
    <name type="scientific">Pedobacter alluvionis</name>
    <dbReference type="NCBI Taxonomy" id="475253"/>
    <lineage>
        <taxon>Bacteria</taxon>
        <taxon>Pseudomonadati</taxon>
        <taxon>Bacteroidota</taxon>
        <taxon>Sphingobacteriia</taxon>
        <taxon>Sphingobacteriales</taxon>
        <taxon>Sphingobacteriaceae</taxon>
        <taxon>Pedobacter</taxon>
    </lineage>
</organism>
<proteinExistence type="predicted"/>
<evidence type="ECO:0000313" key="2">
    <source>
        <dbReference type="EMBL" id="TFB31589.1"/>
    </source>
</evidence>
<dbReference type="EMBL" id="SOPX01000002">
    <property type="protein sequence ID" value="TFB31589.1"/>
    <property type="molecule type" value="Genomic_DNA"/>
</dbReference>
<gene>
    <name evidence="2" type="ORF">E3V97_13465</name>
</gene>
<keyword evidence="1" id="KW-0472">Membrane</keyword>
<reference evidence="2 3" key="1">
    <citation type="submission" date="2019-03" db="EMBL/GenBank/DDBJ databases">
        <authorList>
            <person name="He R.-H."/>
        </authorList>
    </citation>
    <scope>NUCLEOTIDE SEQUENCE [LARGE SCALE GENOMIC DNA]</scope>
    <source>
        <strain evidence="2 3">DSM 19624</strain>
    </source>
</reference>
<accession>A0ABY2HPP0</accession>
<keyword evidence="3" id="KW-1185">Reference proteome</keyword>
<dbReference type="Proteomes" id="UP000297429">
    <property type="component" value="Unassembled WGS sequence"/>
</dbReference>
<evidence type="ECO:0000256" key="1">
    <source>
        <dbReference type="SAM" id="Phobius"/>
    </source>
</evidence>
<name>A0ABY2HPP0_9SPHI</name>
<protein>
    <submittedName>
        <fullName evidence="2">Uncharacterized protein</fullName>
    </submittedName>
</protein>
<keyword evidence="1" id="KW-1133">Transmembrane helix</keyword>